<keyword evidence="9" id="KW-1185">Reference proteome</keyword>
<dbReference type="Proteomes" id="UP001235939">
    <property type="component" value="Chromosome 01"/>
</dbReference>
<evidence type="ECO:0000259" key="7">
    <source>
        <dbReference type="PROSITE" id="PS50994"/>
    </source>
</evidence>
<name>A0ABY6JWM9_9ARAC</name>
<keyword evidence="3" id="KW-0540">Nuclease</keyword>
<dbReference type="InterPro" id="IPR036397">
    <property type="entry name" value="RNaseH_sf"/>
</dbReference>
<dbReference type="Gene3D" id="2.40.70.10">
    <property type="entry name" value="Acid Proteases"/>
    <property type="match status" value="1"/>
</dbReference>
<evidence type="ECO:0000313" key="8">
    <source>
        <dbReference type="EMBL" id="UYV60964.1"/>
    </source>
</evidence>
<keyword evidence="1" id="KW-0808">Transferase</keyword>
<dbReference type="InterPro" id="IPR040676">
    <property type="entry name" value="DUF5641"/>
</dbReference>
<evidence type="ECO:0000256" key="3">
    <source>
        <dbReference type="ARBA" id="ARBA00022722"/>
    </source>
</evidence>
<dbReference type="InterPro" id="IPR021109">
    <property type="entry name" value="Peptidase_aspartic_dom_sf"/>
</dbReference>
<evidence type="ECO:0000256" key="1">
    <source>
        <dbReference type="ARBA" id="ARBA00022679"/>
    </source>
</evidence>
<dbReference type="PANTHER" id="PTHR47331:SF5">
    <property type="entry name" value="RIBONUCLEASE H"/>
    <property type="match status" value="1"/>
</dbReference>
<evidence type="ECO:0000313" key="9">
    <source>
        <dbReference type="Proteomes" id="UP001235939"/>
    </source>
</evidence>
<dbReference type="InterPro" id="IPR001584">
    <property type="entry name" value="Integrase_cat-core"/>
</dbReference>
<dbReference type="SUPFAM" id="SSF50630">
    <property type="entry name" value="Acid proteases"/>
    <property type="match status" value="1"/>
</dbReference>
<feature type="domain" description="Integrase catalytic" evidence="7">
    <location>
        <begin position="541"/>
        <end position="732"/>
    </location>
</feature>
<dbReference type="PROSITE" id="PS50994">
    <property type="entry name" value="INTEGRASE"/>
    <property type="match status" value="1"/>
</dbReference>
<accession>A0ABY6JWM9</accession>
<dbReference type="CDD" id="cd00303">
    <property type="entry name" value="retropepsin_like"/>
    <property type="match status" value="1"/>
</dbReference>
<dbReference type="Gene3D" id="3.30.420.10">
    <property type="entry name" value="Ribonuclease H-like superfamily/Ribonuclease H"/>
    <property type="match status" value="1"/>
</dbReference>
<dbReference type="SUPFAM" id="SSF53098">
    <property type="entry name" value="Ribonuclease H-like"/>
    <property type="match status" value="1"/>
</dbReference>
<dbReference type="InterPro" id="IPR001969">
    <property type="entry name" value="Aspartic_peptidase_AS"/>
</dbReference>
<evidence type="ECO:0000256" key="6">
    <source>
        <dbReference type="ARBA" id="ARBA00022918"/>
    </source>
</evidence>
<dbReference type="EMBL" id="CP092863">
    <property type="protein sequence ID" value="UYV60964.1"/>
    <property type="molecule type" value="Genomic_DNA"/>
</dbReference>
<evidence type="ECO:0000256" key="4">
    <source>
        <dbReference type="ARBA" id="ARBA00022759"/>
    </source>
</evidence>
<organism evidence="8 9">
    <name type="scientific">Cordylochernes scorpioides</name>
    <dbReference type="NCBI Taxonomy" id="51811"/>
    <lineage>
        <taxon>Eukaryota</taxon>
        <taxon>Metazoa</taxon>
        <taxon>Ecdysozoa</taxon>
        <taxon>Arthropoda</taxon>
        <taxon>Chelicerata</taxon>
        <taxon>Arachnida</taxon>
        <taxon>Pseudoscorpiones</taxon>
        <taxon>Cheliferoidea</taxon>
        <taxon>Chernetidae</taxon>
        <taxon>Cordylochernes</taxon>
    </lineage>
</organism>
<keyword evidence="4" id="KW-0255">Endonuclease</keyword>
<keyword evidence="5" id="KW-0378">Hydrolase</keyword>
<keyword evidence="2" id="KW-0548">Nucleotidyltransferase</keyword>
<dbReference type="PROSITE" id="PS00141">
    <property type="entry name" value="ASP_PROTEASE"/>
    <property type="match status" value="1"/>
</dbReference>
<evidence type="ECO:0000256" key="2">
    <source>
        <dbReference type="ARBA" id="ARBA00022695"/>
    </source>
</evidence>
<keyword evidence="6" id="KW-0695">RNA-directed DNA polymerase</keyword>
<dbReference type="InterPro" id="IPR012337">
    <property type="entry name" value="RNaseH-like_sf"/>
</dbReference>
<dbReference type="PANTHER" id="PTHR47331">
    <property type="entry name" value="PHD-TYPE DOMAIN-CONTAINING PROTEIN"/>
    <property type="match status" value="1"/>
</dbReference>
<proteinExistence type="predicted"/>
<sequence>MKCFDIDLKDNIPHGDYDNDNDYYDREETPTAMNREETPTAMNRGTCQEFAKLSLDDRIKFVRSKNLCINCLGVNHYANHCKLTATCKVCNRKHHTTLHNYNYQRRQGPISTTEHQANTSEEQNQHQTVNHTVLSNNTSILETNIFLSTSLIKVFNSNNDELMCRALIDSGAQNSLITKTLADKLNIAQEHTKVKIAGFNSTIQSQVNKIIKIELSSIYDNFKFETKALIVKDLSNKIPHFYMHNPVWPHLNNLKLADPEFYIPRPIDIIIGADLYLDLVEPGLIKGPRDAPSAMNSKLGWIISGRSNMPNNTTSTSIQQIHVNHSSAELDDIVKKIWDSESIPTHNEELNTEELECENILRTTTFRDEKGRYVVSLPFKLNYNKINYQLGDSKSQALRRFLSLEIRFHQNPVYSQHVREFMQEYLNIGHMEVINEIEPEQPSHQVYYKQYHAVLRDQSTTTKLRVVFDASAKTSTGLSLNDLLYCGPKLQEDIIKDCGKRNLCGETSSVVLQEDIFNILIKFRTYSIALTADIEKMYQQIRLNPADCCFQRILWRASPNEPIKEYQLVTVTYGTTKQFPHTTKALHLELVSDLSTGSFIAALRRFTSRRGTPSDIYSDNGTNFKGAANFFNEQYALLHASEIQDYITYSEIKWHFMPPHALHFGGIWESNIKSVKMILKKVIGSSLLTFEELTTFLTQIEATLNQRPLTPLSEDPNDLEALTPAHFLSGPSTSNLPETDNQQANLGINLSSRRKHIQELKNYSFCKIGKWKSAKPNVKIGNLVLIMEQGISSSSWILDMLVRTVELRTGKGLLRRPVNKVAVLPVQSDLTLTTGPAGSMERLD</sequence>
<dbReference type="Pfam" id="PF18701">
    <property type="entry name" value="DUF5641"/>
    <property type="match status" value="1"/>
</dbReference>
<reference evidence="8 9" key="1">
    <citation type="submission" date="2022-01" db="EMBL/GenBank/DDBJ databases">
        <title>A chromosomal length assembly of Cordylochernes scorpioides.</title>
        <authorList>
            <person name="Zeh D."/>
            <person name="Zeh J."/>
        </authorList>
    </citation>
    <scope>NUCLEOTIDE SEQUENCE [LARGE SCALE GENOMIC DNA]</scope>
    <source>
        <strain evidence="8">IN4F17</strain>
        <tissue evidence="8">Whole Body</tissue>
    </source>
</reference>
<gene>
    <name evidence="8" type="ORF">LAZ67_1002930</name>
</gene>
<evidence type="ECO:0000256" key="5">
    <source>
        <dbReference type="ARBA" id="ARBA00022801"/>
    </source>
</evidence>
<protein>
    <recommendedName>
        <fullName evidence="7">Integrase catalytic domain-containing protein</fullName>
    </recommendedName>
</protein>